<feature type="compositionally biased region" description="Basic and acidic residues" evidence="1">
    <location>
        <begin position="384"/>
        <end position="397"/>
    </location>
</feature>
<dbReference type="SUPFAM" id="SSF53756">
    <property type="entry name" value="UDP-Glycosyltransferase/glycogen phosphorylase"/>
    <property type="match status" value="1"/>
</dbReference>
<evidence type="ECO:0000313" key="3">
    <source>
        <dbReference type="EMBL" id="QDU67149.1"/>
    </source>
</evidence>
<gene>
    <name evidence="3" type="ORF">Pla133_22270</name>
</gene>
<dbReference type="EMBL" id="CP036287">
    <property type="protein sequence ID" value="QDU67149.1"/>
    <property type="molecule type" value="Genomic_DNA"/>
</dbReference>
<feature type="region of interest" description="Disordered" evidence="1">
    <location>
        <begin position="373"/>
        <end position="397"/>
    </location>
</feature>
<protein>
    <recommendedName>
        <fullName evidence="2">Spore protein YkvP/CgeB glycosyl transferase-like domain-containing protein</fullName>
    </recommendedName>
</protein>
<reference evidence="3 4" key="1">
    <citation type="submission" date="2019-02" db="EMBL/GenBank/DDBJ databases">
        <title>Deep-cultivation of Planctomycetes and their phenomic and genomic characterization uncovers novel biology.</title>
        <authorList>
            <person name="Wiegand S."/>
            <person name="Jogler M."/>
            <person name="Boedeker C."/>
            <person name="Pinto D."/>
            <person name="Vollmers J."/>
            <person name="Rivas-Marin E."/>
            <person name="Kohn T."/>
            <person name="Peeters S.H."/>
            <person name="Heuer A."/>
            <person name="Rast P."/>
            <person name="Oberbeckmann S."/>
            <person name="Bunk B."/>
            <person name="Jeske O."/>
            <person name="Meyerdierks A."/>
            <person name="Storesund J.E."/>
            <person name="Kallscheuer N."/>
            <person name="Luecker S."/>
            <person name="Lage O.M."/>
            <person name="Pohl T."/>
            <person name="Merkel B.J."/>
            <person name="Hornburger P."/>
            <person name="Mueller R.-W."/>
            <person name="Bruemmer F."/>
            <person name="Labrenz M."/>
            <person name="Spormann A.M."/>
            <person name="Op den Camp H."/>
            <person name="Overmann J."/>
            <person name="Amann R."/>
            <person name="Jetten M.S.M."/>
            <person name="Mascher T."/>
            <person name="Medema M.H."/>
            <person name="Devos D.P."/>
            <person name="Kaster A.-K."/>
            <person name="Ovreas L."/>
            <person name="Rohde M."/>
            <person name="Galperin M.Y."/>
            <person name="Jogler C."/>
        </authorList>
    </citation>
    <scope>NUCLEOTIDE SEQUENCE [LARGE SCALE GENOMIC DNA]</scope>
    <source>
        <strain evidence="3 4">Pla133</strain>
    </source>
</reference>
<evidence type="ECO:0000313" key="4">
    <source>
        <dbReference type="Proteomes" id="UP000316921"/>
    </source>
</evidence>
<accession>A0A518BJI4</accession>
<dbReference type="Pfam" id="PF13524">
    <property type="entry name" value="Glyco_trans_1_2"/>
    <property type="match status" value="1"/>
</dbReference>
<keyword evidence="4" id="KW-1185">Reference proteome</keyword>
<dbReference type="InterPro" id="IPR055259">
    <property type="entry name" value="YkvP/CgeB_Glyco_trans-like"/>
</dbReference>
<dbReference type="AlphaFoldDB" id="A0A518BJI4"/>
<proteinExistence type="predicted"/>
<dbReference type="KEGG" id="pbap:Pla133_22270"/>
<name>A0A518BJI4_9BACT</name>
<evidence type="ECO:0000259" key="2">
    <source>
        <dbReference type="Pfam" id="PF13524"/>
    </source>
</evidence>
<dbReference type="RefSeq" id="WP_145065061.1">
    <property type="nucleotide sequence ID" value="NZ_CP036287.1"/>
</dbReference>
<organism evidence="3 4">
    <name type="scientific">Engelhardtia mirabilis</name>
    <dbReference type="NCBI Taxonomy" id="2528011"/>
    <lineage>
        <taxon>Bacteria</taxon>
        <taxon>Pseudomonadati</taxon>
        <taxon>Planctomycetota</taxon>
        <taxon>Planctomycetia</taxon>
        <taxon>Planctomycetia incertae sedis</taxon>
        <taxon>Engelhardtia</taxon>
    </lineage>
</organism>
<feature type="domain" description="Spore protein YkvP/CgeB glycosyl transferase-like" evidence="2">
    <location>
        <begin position="202"/>
        <end position="330"/>
    </location>
</feature>
<dbReference type="Proteomes" id="UP000316921">
    <property type="component" value="Chromosome"/>
</dbReference>
<sequence length="397" mass="44959">MSSILYVCDLTPNTRGDQRRRALEELGHRVTAVSFVRPRRSSQAPERPLLRERIARRLGRPLDRVGVNERLLRRAQAQDYDVLWIEMGSNIRPRTLETFRELQPDCALVFFSEDDMAMRHNQSEWIRRCLPLYDLVVTTKRRNADPQELPRLGAQRVRYEPKTFDPQFHRPVEVTPAVREEFGCDVGFIGTYEAQRAASCLALARAGFQVTVFGNGWDTARGGHENLRIEGYAVAGQDYVRAICASKIQLGFLRVANRDEHTDRSVEVPACGRFMLAERTQEHLELFAEGREAAYFDGTDELVAKVQHYLAADEEREQIARAARERCLSSDYSHHGCLIRVLSSVGVPTPHPSPLSPEGLERAARLAAELERPAAPLPAVSGDDQPHPGDFVRRLVQ</sequence>
<evidence type="ECO:0000256" key="1">
    <source>
        <dbReference type="SAM" id="MobiDB-lite"/>
    </source>
</evidence>